<dbReference type="InterPro" id="IPR010255">
    <property type="entry name" value="Haem_peroxidase_sf"/>
</dbReference>
<evidence type="ECO:0000256" key="4">
    <source>
        <dbReference type="ARBA" id="ARBA00006873"/>
    </source>
</evidence>
<comment type="cofactor">
    <cofactor evidence="16">
        <name>heme b</name>
        <dbReference type="ChEBI" id="CHEBI:60344"/>
    </cofactor>
    <text evidence="16">Binds 1 heme b (iron(II)-protoporphyrin IX) group per subunit.</text>
</comment>
<comment type="subcellular location">
    <subcellularLocation>
        <location evidence="3">Secreted</location>
    </subcellularLocation>
</comment>
<evidence type="ECO:0000256" key="11">
    <source>
        <dbReference type="ARBA" id="ARBA00023004"/>
    </source>
</evidence>
<dbReference type="PROSITE" id="PS50873">
    <property type="entry name" value="PEROXIDASE_4"/>
    <property type="match status" value="1"/>
</dbReference>
<evidence type="ECO:0000256" key="9">
    <source>
        <dbReference type="ARBA" id="ARBA00022837"/>
    </source>
</evidence>
<dbReference type="Pfam" id="PF00141">
    <property type="entry name" value="peroxidase"/>
    <property type="match status" value="1"/>
</dbReference>
<proteinExistence type="evidence at protein level"/>
<dbReference type="GO" id="GO:0005576">
    <property type="term" value="C:extracellular region"/>
    <property type="evidence" value="ECO:0007669"/>
    <property type="project" value="UniProtKB-SubCell"/>
</dbReference>
<dbReference type="FunFam" id="1.10.420.10:FF:000008">
    <property type="entry name" value="Peroxidase"/>
    <property type="match status" value="1"/>
</dbReference>
<dbReference type="GO" id="GO:0006979">
    <property type="term" value="P:response to oxidative stress"/>
    <property type="evidence" value="ECO:0007669"/>
    <property type="project" value="InterPro"/>
</dbReference>
<evidence type="ECO:0000256" key="8">
    <source>
        <dbReference type="ARBA" id="ARBA00022723"/>
    </source>
</evidence>
<dbReference type="PRINTS" id="PR00458">
    <property type="entry name" value="PEROXIDASE"/>
</dbReference>
<accession>A0A804NCB8</accession>
<evidence type="ECO:0000256" key="17">
    <source>
        <dbReference type="PIRSR" id="PIRSR600823-5"/>
    </source>
</evidence>
<dbReference type="InterPro" id="IPR000823">
    <property type="entry name" value="Peroxidase_pln"/>
</dbReference>
<feature type="region of interest" description="Disordered" evidence="18">
    <location>
        <begin position="55"/>
        <end position="121"/>
    </location>
</feature>
<evidence type="ECO:0000259" key="19">
    <source>
        <dbReference type="PROSITE" id="PS50873"/>
    </source>
</evidence>
<dbReference type="CDD" id="cd00693">
    <property type="entry name" value="secretory_peroxidase"/>
    <property type="match status" value="1"/>
</dbReference>
<keyword evidence="7" id="KW-0349">Heme</keyword>
<feature type="binding site" evidence="16">
    <location>
        <position position="342"/>
    </location>
    <ligand>
        <name>Ca(2+)</name>
        <dbReference type="ChEBI" id="CHEBI:29108"/>
        <label>2</label>
    </ligand>
</feature>
<keyword evidence="5" id="KW-0964">Secreted</keyword>
<dbReference type="RefSeq" id="XP_020405389.1">
    <property type="nucleotide sequence ID" value="XM_020549800.3"/>
</dbReference>
<feature type="binding site" evidence="16">
    <location>
        <position position="169"/>
    </location>
    <ligand>
        <name>Ca(2+)</name>
        <dbReference type="ChEBI" id="CHEBI:29108"/>
        <label>1</label>
    </ligand>
</feature>
<dbReference type="PANTHER" id="PTHR31517:SF84">
    <property type="entry name" value="PEROXIDASE"/>
    <property type="match status" value="1"/>
</dbReference>
<dbReference type="OrthoDB" id="2113341at2759"/>
<keyword evidence="11 16" id="KW-0408">Iron</keyword>
<dbReference type="GO" id="GO:0046872">
    <property type="term" value="F:metal ion binding"/>
    <property type="evidence" value="ECO:0007669"/>
    <property type="project" value="UniProtKB-KW"/>
</dbReference>
<dbReference type="SUPFAM" id="SSF48113">
    <property type="entry name" value="Heme-dependent peroxidases"/>
    <property type="match status" value="1"/>
</dbReference>
<dbReference type="InterPro" id="IPR002016">
    <property type="entry name" value="Haem_peroxidase"/>
</dbReference>
<keyword evidence="13" id="KW-0325">Glycoprotein</keyword>
<comment type="catalytic activity">
    <reaction evidence="1">
        <text>2 a phenolic donor + H2O2 = 2 a phenolic radical donor + 2 H2O</text>
        <dbReference type="Rhea" id="RHEA:56136"/>
        <dbReference type="ChEBI" id="CHEBI:15377"/>
        <dbReference type="ChEBI" id="CHEBI:16240"/>
        <dbReference type="ChEBI" id="CHEBI:139520"/>
        <dbReference type="ChEBI" id="CHEBI:139521"/>
        <dbReference type="EC" id="1.11.1.7"/>
    </reaction>
</comment>
<feature type="binding site" evidence="16">
    <location>
        <position position="184"/>
    </location>
    <ligand>
        <name>Ca(2+)</name>
        <dbReference type="ChEBI" id="CHEBI:29108"/>
        <label>1</label>
    </ligand>
</feature>
<keyword evidence="6" id="KW-0575">Peroxidase</keyword>
<evidence type="ECO:0000256" key="13">
    <source>
        <dbReference type="ARBA" id="ARBA00023180"/>
    </source>
</evidence>
<dbReference type="PROSITE" id="PS00435">
    <property type="entry name" value="PEROXIDASE_1"/>
    <property type="match status" value="1"/>
</dbReference>
<dbReference type="GeneID" id="100285877"/>
<feature type="disulfide bond" evidence="17">
    <location>
        <begin position="295"/>
        <end position="328"/>
    </location>
</feature>
<feature type="binding site" evidence="15">
    <location>
        <position position="258"/>
    </location>
    <ligand>
        <name>substrate</name>
    </ligand>
</feature>
<feature type="binding site" evidence="16">
    <location>
        <position position="171"/>
    </location>
    <ligand>
        <name>Ca(2+)</name>
        <dbReference type="ChEBI" id="CHEBI:29108"/>
        <label>1</label>
    </ligand>
</feature>
<sequence>MLAPGGRAGWRILAVLYSRRTLRGWAAGVQFSAFSDPPIEFQFQAADGIEAAAVAAGGGRGGRRRSLPGGRPRGEHAAAGTPGRRPRRGVLQREVPAGGGPGARRDADPRRQRRDHRPGAAALHVPRLPRPGAYVAAAGLLIVCLLLDTSFLDVFFFLLLLLPRARAQGCDASIMLVSRNGTAERDAFPSYGLRGYAEIEHIKAKLEDACPLTVSCADIIVMAARDAVYLSNGPRYAVETGRRDGKVSAEYDADNDLPPPSSKIVDLKTYFSFKGLGWKDLVVLSGSHTIGRAQCTTFASDRLYNYSGHVGQDPSLNKAYAAQLREMCEPGLADDTTMVEMDPRSPYTFDLSYYRNVRANRGLFTSDQALLDDPWTSAYVERMADAASPDEFFADYAAAITNMGRIEVLTGDNGEIRSACAAYVD</sequence>
<dbReference type="Gramene" id="Zm00001eb151190_T003">
    <property type="protein sequence ID" value="Zm00001eb151190_P003"/>
    <property type="gene ID" value="Zm00001eb151190"/>
</dbReference>
<dbReference type="Gene3D" id="1.10.520.10">
    <property type="match status" value="1"/>
</dbReference>
<evidence type="ECO:0000256" key="2">
    <source>
        <dbReference type="ARBA" id="ARBA00002322"/>
    </source>
</evidence>
<keyword evidence="9 16" id="KW-0106">Calcium</keyword>
<keyword evidence="14" id="KW-0376">Hydrogen peroxide</keyword>
<keyword evidence="22" id="KW-1267">Proteomics identification</keyword>
<evidence type="ECO:0000256" key="3">
    <source>
        <dbReference type="ARBA" id="ARBA00004613"/>
    </source>
</evidence>
<evidence type="ECO:0000313" key="21">
    <source>
        <dbReference type="Proteomes" id="UP000007305"/>
    </source>
</evidence>
<comment type="similarity">
    <text evidence="4">Belongs to the peroxidase family. Ascorbate peroxidase subfamily.</text>
</comment>
<feature type="binding site" evidence="16">
    <location>
        <position position="173"/>
    </location>
    <ligand>
        <name>Ca(2+)</name>
        <dbReference type="ChEBI" id="CHEBI:29108"/>
        <label>1</label>
    </ligand>
</feature>
<evidence type="ECO:0000256" key="16">
    <source>
        <dbReference type="PIRSR" id="PIRSR600823-3"/>
    </source>
</evidence>
<evidence type="ECO:0000256" key="10">
    <source>
        <dbReference type="ARBA" id="ARBA00023002"/>
    </source>
</evidence>
<evidence type="ECO:0000313" key="20">
    <source>
        <dbReference type="EnsemblPlants" id="Zm00001eb151190_P003"/>
    </source>
</evidence>
<evidence type="ECO:0000256" key="7">
    <source>
        <dbReference type="ARBA" id="ARBA00022617"/>
    </source>
</evidence>
<keyword evidence="10" id="KW-0560">Oxidoreductase</keyword>
<dbReference type="GO" id="GO:0020037">
    <property type="term" value="F:heme binding"/>
    <property type="evidence" value="ECO:0007669"/>
    <property type="project" value="InterPro"/>
</dbReference>
<keyword evidence="21" id="KW-1185">Reference proteome</keyword>
<comment type="cofactor">
    <cofactor evidence="16">
        <name>Ca(2+)</name>
        <dbReference type="ChEBI" id="CHEBI:29108"/>
    </cofactor>
    <text evidence="16">Binds 2 calcium ions per subunit.</text>
</comment>
<feature type="binding site" description="axial binding residue" evidence="16">
    <location>
        <position position="288"/>
    </location>
    <ligand>
        <name>heme b</name>
        <dbReference type="ChEBI" id="CHEBI:60344"/>
    </ligand>
    <ligandPart>
        <name>Fe</name>
        <dbReference type="ChEBI" id="CHEBI:18248"/>
    </ligandPart>
</feature>
<name>A0A804NCB8_MAIZE</name>
<dbReference type="InterPro" id="IPR019793">
    <property type="entry name" value="Peroxidases_heam-ligand_BS"/>
</dbReference>
<evidence type="ECO:0000256" key="6">
    <source>
        <dbReference type="ARBA" id="ARBA00022559"/>
    </source>
</evidence>
<dbReference type="PANTHER" id="PTHR31517">
    <property type="match status" value="1"/>
</dbReference>
<evidence type="ECO:0000256" key="5">
    <source>
        <dbReference type="ARBA" id="ARBA00022525"/>
    </source>
</evidence>
<evidence type="ECO:0000256" key="15">
    <source>
        <dbReference type="PIRSR" id="PIRSR600823-2"/>
    </source>
</evidence>
<evidence type="ECO:0007829" key="22">
    <source>
        <dbReference type="PeptideAtlas" id="A0A804NCB8"/>
    </source>
</evidence>
<dbReference type="InterPro" id="IPR033905">
    <property type="entry name" value="Secretory_peroxidase"/>
</dbReference>
<feature type="binding site" evidence="16">
    <location>
        <position position="289"/>
    </location>
    <ligand>
        <name>Ca(2+)</name>
        <dbReference type="ChEBI" id="CHEBI:29108"/>
        <label>2</label>
    </ligand>
</feature>
<reference evidence="20" key="2">
    <citation type="submission" date="2019-07" db="EMBL/GenBank/DDBJ databases">
        <authorList>
            <person name="Seetharam A."/>
            <person name="Woodhouse M."/>
            <person name="Cannon E."/>
        </authorList>
    </citation>
    <scope>NUCLEOTIDE SEQUENCE [LARGE SCALE GENOMIC DNA]</scope>
    <source>
        <strain evidence="20">cv. B73</strain>
    </source>
</reference>
<keyword evidence="8 16" id="KW-0479">Metal-binding</keyword>
<dbReference type="AlphaFoldDB" id="A0A804NCB8"/>
<dbReference type="GO" id="GO:0140825">
    <property type="term" value="F:lactoperoxidase activity"/>
    <property type="evidence" value="ECO:0007669"/>
    <property type="project" value="UniProtKB-EC"/>
</dbReference>
<reference evidence="20" key="3">
    <citation type="submission" date="2021-05" db="UniProtKB">
        <authorList>
            <consortium name="EnsemblPlants"/>
        </authorList>
    </citation>
    <scope>IDENTIFICATION</scope>
    <source>
        <strain evidence="20">cv. B73</strain>
    </source>
</reference>
<reference evidence="21" key="1">
    <citation type="submission" date="2015-12" db="EMBL/GenBank/DDBJ databases">
        <title>Update maize B73 reference genome by single molecule sequencing technologies.</title>
        <authorList>
            <consortium name="Maize Genome Sequencing Project"/>
            <person name="Ware D."/>
        </authorList>
    </citation>
    <scope>NUCLEOTIDE SEQUENCE [LARGE SCALE GENOMIC DNA]</scope>
    <source>
        <strain evidence="21">cv. B73</strain>
    </source>
</reference>
<dbReference type="PRINTS" id="PR00461">
    <property type="entry name" value="PLPEROXIDASE"/>
</dbReference>
<dbReference type="GO" id="GO:0042744">
    <property type="term" value="P:hydrogen peroxide catabolic process"/>
    <property type="evidence" value="ECO:0007669"/>
    <property type="project" value="UniProtKB-KW"/>
</dbReference>
<evidence type="ECO:0000256" key="1">
    <source>
        <dbReference type="ARBA" id="ARBA00000189"/>
    </source>
</evidence>
<organism evidence="20 21">
    <name type="scientific">Zea mays</name>
    <name type="common">Maize</name>
    <dbReference type="NCBI Taxonomy" id="4577"/>
    <lineage>
        <taxon>Eukaryota</taxon>
        <taxon>Viridiplantae</taxon>
        <taxon>Streptophyta</taxon>
        <taxon>Embryophyta</taxon>
        <taxon>Tracheophyta</taxon>
        <taxon>Spermatophyta</taxon>
        <taxon>Magnoliopsida</taxon>
        <taxon>Liliopsida</taxon>
        <taxon>Poales</taxon>
        <taxon>Poaceae</taxon>
        <taxon>PACMAD clade</taxon>
        <taxon>Panicoideae</taxon>
        <taxon>Andropogonodae</taxon>
        <taxon>Andropogoneae</taxon>
        <taxon>Tripsacinae</taxon>
        <taxon>Zea</taxon>
    </lineage>
</organism>
<keyword evidence="12 17" id="KW-1015">Disulfide bond</keyword>
<dbReference type="FunCoup" id="A0A804NCB8">
    <property type="interactions" value="251"/>
</dbReference>
<dbReference type="EnsemblPlants" id="Zm00001eb151190_T003">
    <property type="protein sequence ID" value="Zm00001eb151190_P003"/>
    <property type="gene ID" value="Zm00001eb151190"/>
</dbReference>
<evidence type="ECO:0000256" key="14">
    <source>
        <dbReference type="ARBA" id="ARBA00023324"/>
    </source>
</evidence>
<dbReference type="InParanoid" id="A0A804NCB8"/>
<comment type="function">
    <text evidence="2">Removal of H(2)O(2), oxidation of toxic reductants, biosynthesis and degradation of lignin, suberization, auxin catabolism, response to environmental stresses such as wounding, pathogen attack and oxidative stress. These functions might be dependent on each isozyme/isoform in each plant tissue.</text>
</comment>
<feature type="binding site" evidence="16">
    <location>
        <position position="350"/>
    </location>
    <ligand>
        <name>Ca(2+)</name>
        <dbReference type="ChEBI" id="CHEBI:29108"/>
        <label>2</label>
    </ligand>
</feature>
<protein>
    <recommendedName>
        <fullName evidence="19">Plant heme peroxidase family profile domain-containing protein</fullName>
    </recommendedName>
</protein>
<dbReference type="Gene3D" id="1.10.420.10">
    <property type="entry name" value="Peroxidase, domain 2"/>
    <property type="match status" value="1"/>
</dbReference>
<feature type="disulfide bond" evidence="17">
    <location>
        <begin position="216"/>
        <end position="420"/>
    </location>
</feature>
<evidence type="ECO:0000256" key="18">
    <source>
        <dbReference type="SAM" id="MobiDB-lite"/>
    </source>
</evidence>
<feature type="domain" description="Plant heme peroxidase family profile" evidence="19">
    <location>
        <begin position="157"/>
        <end position="424"/>
    </location>
</feature>
<gene>
    <name evidence="20" type="primary">LOC100285877</name>
</gene>
<dbReference type="Proteomes" id="UP000007305">
    <property type="component" value="Chromosome 3"/>
</dbReference>
<evidence type="ECO:0000256" key="12">
    <source>
        <dbReference type="ARBA" id="ARBA00023157"/>
    </source>
</evidence>